<dbReference type="PANTHER" id="PTHR14096:SF28">
    <property type="entry name" value="APOLIPOPROTEIN L, 1-RELATED"/>
    <property type="match status" value="1"/>
</dbReference>
<keyword evidence="3" id="KW-0472">Membrane</keyword>
<accession>A0A815HMP0</accession>
<feature type="coiled-coil region" evidence="2">
    <location>
        <begin position="246"/>
        <end position="276"/>
    </location>
</feature>
<organism evidence="4 6">
    <name type="scientific">Didymodactylos carnosus</name>
    <dbReference type="NCBI Taxonomy" id="1234261"/>
    <lineage>
        <taxon>Eukaryota</taxon>
        <taxon>Metazoa</taxon>
        <taxon>Spiralia</taxon>
        <taxon>Gnathifera</taxon>
        <taxon>Rotifera</taxon>
        <taxon>Eurotatoria</taxon>
        <taxon>Bdelloidea</taxon>
        <taxon>Philodinida</taxon>
        <taxon>Philodinidae</taxon>
        <taxon>Didymodactylos</taxon>
    </lineage>
</organism>
<feature type="non-terminal residue" evidence="4">
    <location>
        <position position="1"/>
    </location>
</feature>
<evidence type="ECO:0000256" key="3">
    <source>
        <dbReference type="SAM" id="Phobius"/>
    </source>
</evidence>
<evidence type="ECO:0000313" key="5">
    <source>
        <dbReference type="EMBL" id="CAF4227419.1"/>
    </source>
</evidence>
<dbReference type="AlphaFoldDB" id="A0A815HMP0"/>
<reference evidence="4" key="1">
    <citation type="submission" date="2021-02" db="EMBL/GenBank/DDBJ databases">
        <authorList>
            <person name="Nowell W R."/>
        </authorList>
    </citation>
    <scope>NUCLEOTIDE SEQUENCE</scope>
</reference>
<dbReference type="GO" id="GO:0042157">
    <property type="term" value="P:lipoprotein metabolic process"/>
    <property type="evidence" value="ECO:0007669"/>
    <property type="project" value="InterPro"/>
</dbReference>
<comment type="similarity">
    <text evidence="1">Belongs to the apolipoprotein L family.</text>
</comment>
<protein>
    <recommendedName>
        <fullName evidence="7">Apolipoprotein L6</fullName>
    </recommendedName>
</protein>
<keyword evidence="2" id="KW-0175">Coiled coil</keyword>
<evidence type="ECO:0008006" key="7">
    <source>
        <dbReference type="Google" id="ProtNLM"/>
    </source>
</evidence>
<evidence type="ECO:0000256" key="2">
    <source>
        <dbReference type="SAM" id="Coils"/>
    </source>
</evidence>
<evidence type="ECO:0000313" key="6">
    <source>
        <dbReference type="Proteomes" id="UP000663829"/>
    </source>
</evidence>
<dbReference type="Proteomes" id="UP000681722">
    <property type="component" value="Unassembled WGS sequence"/>
</dbReference>
<dbReference type="InterPro" id="IPR008405">
    <property type="entry name" value="ApoL"/>
</dbReference>
<gene>
    <name evidence="4" type="ORF">GPM918_LOCUS31080</name>
    <name evidence="5" type="ORF">SRO942_LOCUS31714</name>
</gene>
<evidence type="ECO:0000256" key="1">
    <source>
        <dbReference type="ARBA" id="ARBA00010090"/>
    </source>
</evidence>
<dbReference type="GO" id="GO:0006869">
    <property type="term" value="P:lipid transport"/>
    <property type="evidence" value="ECO:0007669"/>
    <property type="project" value="InterPro"/>
</dbReference>
<comment type="caution">
    <text evidence="4">The sequence shown here is derived from an EMBL/GenBank/DDBJ whole genome shotgun (WGS) entry which is preliminary data.</text>
</comment>
<dbReference type="Pfam" id="PF05461">
    <property type="entry name" value="ApoL"/>
    <property type="match status" value="1"/>
</dbReference>
<proteinExistence type="inferred from homology"/>
<keyword evidence="3" id="KW-0812">Transmembrane</keyword>
<evidence type="ECO:0000313" key="4">
    <source>
        <dbReference type="EMBL" id="CAF1354556.1"/>
    </source>
</evidence>
<keyword evidence="6" id="KW-1185">Reference proteome</keyword>
<name>A0A815HMP0_9BILA</name>
<dbReference type="GO" id="GO:0008289">
    <property type="term" value="F:lipid binding"/>
    <property type="evidence" value="ECO:0007669"/>
    <property type="project" value="InterPro"/>
</dbReference>
<dbReference type="Proteomes" id="UP000663829">
    <property type="component" value="Unassembled WGS sequence"/>
</dbReference>
<dbReference type="PANTHER" id="PTHR14096">
    <property type="entry name" value="APOLIPOPROTEIN L"/>
    <property type="match status" value="1"/>
</dbReference>
<sequence length="276" mass="29684">ITMDECLDEYIETAEDSIKMLSDLIDDINAHHDRCNAARAVGTTASVGGGLLTIACVCAAPFTGGTSLVGLTGVGMATGLAGAATNLGTEVVDMIWTKKYHDELLEIDRKRESVTSRLNMYLEQIEAKAAEIYEASGNEEEATKEALVFLITTGKIGWKGKQFAGVAANIGRTTNGTLLRNGGKVWKGMRVNSNLLSSALKKIGFDVSKRAAFNLVKGATVVFSAVFIIWDLKSLADSLNNSHPAIGVVEAQIKQIREQLENMKNLRDTLNGEDDD</sequence>
<dbReference type="OrthoDB" id="10021216at2759"/>
<feature type="transmembrane region" description="Helical" evidence="3">
    <location>
        <begin position="211"/>
        <end position="230"/>
    </location>
</feature>
<dbReference type="EMBL" id="CAJOBC010066320">
    <property type="protein sequence ID" value="CAF4227419.1"/>
    <property type="molecule type" value="Genomic_DNA"/>
</dbReference>
<dbReference type="GO" id="GO:0016020">
    <property type="term" value="C:membrane"/>
    <property type="evidence" value="ECO:0007669"/>
    <property type="project" value="TreeGrafter"/>
</dbReference>
<keyword evidence="3" id="KW-1133">Transmembrane helix</keyword>
<dbReference type="GO" id="GO:0005576">
    <property type="term" value="C:extracellular region"/>
    <property type="evidence" value="ECO:0007669"/>
    <property type="project" value="InterPro"/>
</dbReference>
<dbReference type="EMBL" id="CAJNOQ010015080">
    <property type="protein sequence ID" value="CAF1354556.1"/>
    <property type="molecule type" value="Genomic_DNA"/>
</dbReference>